<name>W2WRP8_PHYNI</name>
<reference evidence="1 2" key="1">
    <citation type="submission" date="2013-11" db="EMBL/GenBank/DDBJ databases">
        <title>The Genome Sequence of Phytophthora parasitica CJ01A1.</title>
        <authorList>
            <consortium name="The Broad Institute Genomics Platform"/>
            <person name="Russ C."/>
            <person name="Tyler B."/>
            <person name="Panabieres F."/>
            <person name="Shan W."/>
            <person name="Tripathy S."/>
            <person name="Grunwald N."/>
            <person name="Machado M."/>
            <person name="Johnson C.S."/>
            <person name="Walker B."/>
            <person name="Young S.K."/>
            <person name="Zeng Q."/>
            <person name="Gargeya S."/>
            <person name="Fitzgerald M."/>
            <person name="Haas B."/>
            <person name="Abouelleil A."/>
            <person name="Allen A.W."/>
            <person name="Alvarado L."/>
            <person name="Arachchi H.M."/>
            <person name="Berlin A.M."/>
            <person name="Chapman S.B."/>
            <person name="Gainer-Dewar J."/>
            <person name="Goldberg J."/>
            <person name="Griggs A."/>
            <person name="Gujja S."/>
            <person name="Hansen M."/>
            <person name="Howarth C."/>
            <person name="Imamovic A."/>
            <person name="Ireland A."/>
            <person name="Larimer J."/>
            <person name="McCowan C."/>
            <person name="Murphy C."/>
            <person name="Pearson M."/>
            <person name="Poon T.W."/>
            <person name="Priest M."/>
            <person name="Roberts A."/>
            <person name="Saif S."/>
            <person name="Shea T."/>
            <person name="Sisk P."/>
            <person name="Sykes S."/>
            <person name="Wortman J."/>
            <person name="Nusbaum C."/>
            <person name="Birren B."/>
        </authorList>
    </citation>
    <scope>NUCLEOTIDE SEQUENCE [LARGE SCALE GENOMIC DNA]</scope>
    <source>
        <strain evidence="1 2">CJ01A1</strain>
    </source>
</reference>
<evidence type="ECO:0000313" key="2">
    <source>
        <dbReference type="Proteomes" id="UP000018958"/>
    </source>
</evidence>
<dbReference type="Proteomes" id="UP000018958">
    <property type="component" value="Unassembled WGS sequence"/>
</dbReference>
<organism evidence="1 2">
    <name type="scientific">Phytophthora nicotianae CJ01A1</name>
    <dbReference type="NCBI Taxonomy" id="1317063"/>
    <lineage>
        <taxon>Eukaryota</taxon>
        <taxon>Sar</taxon>
        <taxon>Stramenopiles</taxon>
        <taxon>Oomycota</taxon>
        <taxon>Peronosporomycetes</taxon>
        <taxon>Peronosporales</taxon>
        <taxon>Peronosporaceae</taxon>
        <taxon>Phytophthora</taxon>
    </lineage>
</organism>
<proteinExistence type="predicted"/>
<dbReference type="AlphaFoldDB" id="W2WRP8"/>
<sequence>MMRVLEMLFYYTSRVKRMKKSERSLVLSNPLRVLILEKTKT</sequence>
<protein>
    <submittedName>
        <fullName evidence="1">Uncharacterized protein</fullName>
    </submittedName>
</protein>
<gene>
    <name evidence="1" type="ORF">F441_11828</name>
</gene>
<evidence type="ECO:0000313" key="1">
    <source>
        <dbReference type="EMBL" id="ETP12863.1"/>
    </source>
</evidence>
<comment type="caution">
    <text evidence="1">The sequence shown here is derived from an EMBL/GenBank/DDBJ whole genome shotgun (WGS) entry which is preliminary data.</text>
</comment>
<accession>W2WRP8</accession>
<dbReference type="EMBL" id="ANIX01002312">
    <property type="protein sequence ID" value="ETP12863.1"/>
    <property type="molecule type" value="Genomic_DNA"/>
</dbReference>